<dbReference type="InterPro" id="IPR038587">
    <property type="entry name" value="Ribosomal_eL40_sf"/>
</dbReference>
<dbReference type="Pfam" id="PF13421">
    <property type="entry name" value="Band_7_1"/>
    <property type="match status" value="1"/>
</dbReference>
<reference evidence="3" key="2">
    <citation type="journal article" date="2021" name="PeerJ">
        <title>Extensive microbial diversity within the chicken gut microbiome revealed by metagenomics and culture.</title>
        <authorList>
            <person name="Gilroy R."/>
            <person name="Ravi A."/>
            <person name="Getino M."/>
            <person name="Pursley I."/>
            <person name="Horton D.L."/>
            <person name="Alikhan N.F."/>
            <person name="Baker D."/>
            <person name="Gharbi K."/>
            <person name="Hall N."/>
            <person name="Watson M."/>
            <person name="Adriaenssens E.M."/>
            <person name="Foster-Nyarko E."/>
            <person name="Jarju S."/>
            <person name="Secka A."/>
            <person name="Antonio M."/>
            <person name="Oren A."/>
            <person name="Chaudhuri R.R."/>
            <person name="La Ragione R."/>
            <person name="Hildebrand F."/>
            <person name="Pallen M.J."/>
        </authorList>
    </citation>
    <scope>NUCLEOTIDE SEQUENCE</scope>
    <source>
        <strain evidence="3">ChiSjej6B24-2974</strain>
    </source>
</reference>
<comment type="caution">
    <text evidence="3">The sequence shown here is derived from an EMBL/GenBank/DDBJ whole genome shotgun (WGS) entry which is preliminary data.</text>
</comment>
<dbReference type="CDD" id="cd03408">
    <property type="entry name" value="SPFH_like_u1"/>
    <property type="match status" value="1"/>
</dbReference>
<dbReference type="EMBL" id="DVFZ01000008">
    <property type="protein sequence ID" value="HIQ81577.1"/>
    <property type="molecule type" value="Genomic_DNA"/>
</dbReference>
<evidence type="ECO:0000259" key="1">
    <source>
        <dbReference type="Pfam" id="PF12773"/>
    </source>
</evidence>
<evidence type="ECO:0000259" key="2">
    <source>
        <dbReference type="Pfam" id="PF13421"/>
    </source>
</evidence>
<evidence type="ECO:0000313" key="3">
    <source>
        <dbReference type="EMBL" id="HIQ81577.1"/>
    </source>
</evidence>
<dbReference type="PANTHER" id="PTHR37826">
    <property type="entry name" value="FLOTILLIN BAND_7_5 DOMAIN PROTEIN"/>
    <property type="match status" value="1"/>
</dbReference>
<dbReference type="PANTHER" id="PTHR37826:SF2">
    <property type="entry name" value="ZINC-RIBBON DOMAIN-CONTAINING PROTEIN"/>
    <property type="match status" value="1"/>
</dbReference>
<dbReference type="Gene3D" id="4.10.1060.50">
    <property type="match status" value="1"/>
</dbReference>
<dbReference type="Pfam" id="PF12773">
    <property type="entry name" value="DZR"/>
    <property type="match status" value="1"/>
</dbReference>
<reference evidence="3" key="1">
    <citation type="submission" date="2020-10" db="EMBL/GenBank/DDBJ databases">
        <authorList>
            <person name="Gilroy R."/>
        </authorList>
    </citation>
    <scope>NUCLEOTIDE SEQUENCE</scope>
    <source>
        <strain evidence="3">ChiSjej6B24-2974</strain>
    </source>
</reference>
<dbReference type="InterPro" id="IPR033880">
    <property type="entry name" value="SPFH_YdjI"/>
</dbReference>
<dbReference type="Proteomes" id="UP000824260">
    <property type="component" value="Unassembled WGS sequence"/>
</dbReference>
<feature type="domain" description="DZANK-type" evidence="1">
    <location>
        <begin position="307"/>
        <end position="352"/>
    </location>
</feature>
<gene>
    <name evidence="3" type="ORF">IAA52_00560</name>
</gene>
<sequence length="385" mass="40925">MKIYDVIQYEGPNDVLVYKHEAEDFNTMTQLIVHESQEAVFFKNGQALDLFGPGRYTLQTQNIPILGRLARLPSDGKTPFHCEVYFINRAVLMSMAWGTNAPILLRDPEFGINISVRANGQMALAVQDSRKLLVKLVGTVPSLSLGDLTRYFKSVLMMYVKDVIANTMISGKIGINAVSGKLVEISENCRRLLDPTFAEYGLSVRLFNVAGINAPLDDPGYQQIQRAIATAASRSIQGYTWQQEQAFDVARTAASNEGISGAVAGAGMGAGMAAGMGVPLGMGVGALAGGVFSALSGAAAQPSPSQCPHCGATLPAESAFCPKCGQSLLEKRVCRFCGAPLPPESAFCPHCGKKQAETCAACGAEMDAGGKFCPRCGAPRKEEEA</sequence>
<protein>
    <submittedName>
        <fullName evidence="3">SPFH domain-containing protein</fullName>
    </submittedName>
</protein>
<organism evidence="3 4">
    <name type="scientific">Candidatus Pullichristensenella stercorigallinarum</name>
    <dbReference type="NCBI Taxonomy" id="2840909"/>
    <lineage>
        <taxon>Bacteria</taxon>
        <taxon>Bacillati</taxon>
        <taxon>Bacillota</taxon>
        <taxon>Clostridia</taxon>
        <taxon>Candidatus Pullichristensenella</taxon>
    </lineage>
</organism>
<name>A0A9D1CV33_9FIRM</name>
<accession>A0A9D1CV33</accession>
<evidence type="ECO:0000313" key="4">
    <source>
        <dbReference type="Proteomes" id="UP000824260"/>
    </source>
</evidence>
<dbReference type="InterPro" id="IPR025874">
    <property type="entry name" value="DZR"/>
</dbReference>
<proteinExistence type="predicted"/>
<dbReference type="AlphaFoldDB" id="A0A9D1CV33"/>
<feature type="domain" description="SPFH" evidence="2">
    <location>
        <begin position="23"/>
        <end position="215"/>
    </location>
</feature>